<comment type="function">
    <text evidence="14">Specifically methylates position 2 of adenine 2503 in 23S rRNA and position 2 of adenine 37 in tRNAs.</text>
</comment>
<comment type="subcellular location">
    <subcellularLocation>
        <location evidence="1 14">Cytoplasm</location>
    </subcellularLocation>
</comment>
<reference evidence="16" key="1">
    <citation type="submission" date="2022-04" db="EMBL/GenBank/DDBJ databases">
        <title>Desulfatitalea alkaliphila sp. nov., a novel anaerobic sulfate-reducing bacterium isolated from terrestrial mud volcano, Taman Peninsula, Russia.</title>
        <authorList>
            <person name="Khomyakova M.A."/>
            <person name="Merkel A.Y."/>
            <person name="Slobodkin A.I."/>
        </authorList>
    </citation>
    <scope>NUCLEOTIDE SEQUENCE</scope>
    <source>
        <strain evidence="16">M08but</strain>
    </source>
</reference>
<dbReference type="InterPro" id="IPR007197">
    <property type="entry name" value="rSAM"/>
</dbReference>
<keyword evidence="4 14" id="KW-0963">Cytoplasm</keyword>
<evidence type="ECO:0000256" key="14">
    <source>
        <dbReference type="HAMAP-Rule" id="MF_01849"/>
    </source>
</evidence>
<comment type="catalytic activity">
    <reaction evidence="14">
        <text>adenosine(37) in tRNA + 2 reduced [2Fe-2S]-[ferredoxin] + 2 S-adenosyl-L-methionine = 2-methyladenosine(37) in tRNA + 5'-deoxyadenosine + L-methionine + 2 oxidized [2Fe-2S]-[ferredoxin] + S-adenosyl-L-homocysteine</text>
        <dbReference type="Rhea" id="RHEA:43332"/>
        <dbReference type="Rhea" id="RHEA-COMP:10000"/>
        <dbReference type="Rhea" id="RHEA-COMP:10001"/>
        <dbReference type="Rhea" id="RHEA-COMP:10162"/>
        <dbReference type="Rhea" id="RHEA-COMP:10485"/>
        <dbReference type="ChEBI" id="CHEBI:17319"/>
        <dbReference type="ChEBI" id="CHEBI:33737"/>
        <dbReference type="ChEBI" id="CHEBI:33738"/>
        <dbReference type="ChEBI" id="CHEBI:57844"/>
        <dbReference type="ChEBI" id="CHEBI:57856"/>
        <dbReference type="ChEBI" id="CHEBI:59789"/>
        <dbReference type="ChEBI" id="CHEBI:74411"/>
        <dbReference type="ChEBI" id="CHEBI:74497"/>
        <dbReference type="EC" id="2.1.1.192"/>
    </reaction>
</comment>
<comment type="cofactor">
    <cofactor evidence="14">
        <name>[4Fe-4S] cluster</name>
        <dbReference type="ChEBI" id="CHEBI:49883"/>
    </cofactor>
    <text evidence="14">Binds 1 [4Fe-4S] cluster. The cluster is coordinated with 3 cysteines and an exchangeable S-adenosyl-L-methionine.</text>
</comment>
<dbReference type="GO" id="GO:0070040">
    <property type="term" value="F:rRNA (adenine(2503)-C2-)-methyltransferase activity"/>
    <property type="evidence" value="ECO:0007669"/>
    <property type="project" value="UniProtKB-UniRule"/>
</dbReference>
<feature type="binding site" evidence="14">
    <location>
        <position position="108"/>
    </location>
    <ligand>
        <name>[4Fe-4S] cluster</name>
        <dbReference type="ChEBI" id="CHEBI:49883"/>
        <note>4Fe-4S-S-AdoMet</note>
    </ligand>
</feature>
<dbReference type="SFLD" id="SFLDF00275">
    <property type="entry name" value="adenosine_C2_methyltransferase"/>
    <property type="match status" value="1"/>
</dbReference>
<feature type="binding site" evidence="14">
    <location>
        <position position="186"/>
    </location>
    <ligand>
        <name>S-adenosyl-L-methionine</name>
        <dbReference type="ChEBI" id="CHEBI:59789"/>
    </ligand>
</feature>
<dbReference type="PROSITE" id="PS51918">
    <property type="entry name" value="RADICAL_SAM"/>
    <property type="match status" value="1"/>
</dbReference>
<gene>
    <name evidence="14 16" type="primary">rlmN</name>
    <name evidence="16" type="ORF">MRX98_02585</name>
</gene>
<comment type="miscellaneous">
    <text evidence="14">Reaction proceeds by a ping-pong mechanism involving intermediate methylation of a conserved cysteine residue.</text>
</comment>
<feature type="binding site" evidence="14">
    <location>
        <begin position="208"/>
        <end position="210"/>
    </location>
    <ligand>
        <name>S-adenosyl-L-methionine</name>
        <dbReference type="ChEBI" id="CHEBI:59789"/>
    </ligand>
</feature>
<evidence type="ECO:0000256" key="11">
    <source>
        <dbReference type="ARBA" id="ARBA00023004"/>
    </source>
</evidence>
<proteinExistence type="inferred from homology"/>
<dbReference type="GO" id="GO:0019843">
    <property type="term" value="F:rRNA binding"/>
    <property type="evidence" value="ECO:0007669"/>
    <property type="project" value="UniProtKB-UniRule"/>
</dbReference>
<evidence type="ECO:0000256" key="3">
    <source>
        <dbReference type="ARBA" id="ARBA00022485"/>
    </source>
</evidence>
<dbReference type="GO" id="GO:0051539">
    <property type="term" value="F:4 iron, 4 sulfur cluster binding"/>
    <property type="evidence" value="ECO:0007669"/>
    <property type="project" value="UniProtKB-UniRule"/>
</dbReference>
<feature type="binding site" evidence="14">
    <location>
        <position position="104"/>
    </location>
    <ligand>
        <name>[4Fe-4S] cluster</name>
        <dbReference type="ChEBI" id="CHEBI:49883"/>
        <note>4Fe-4S-S-AdoMet</note>
    </ligand>
</feature>
<dbReference type="InterPro" id="IPR040072">
    <property type="entry name" value="Methyltransferase_A"/>
</dbReference>
<dbReference type="PANTHER" id="PTHR30544">
    <property type="entry name" value="23S RRNA METHYLTRANSFERASE"/>
    <property type="match status" value="1"/>
</dbReference>
<dbReference type="SFLD" id="SFLDS00029">
    <property type="entry name" value="Radical_SAM"/>
    <property type="match status" value="1"/>
</dbReference>
<dbReference type="FunFam" id="3.20.20.70:FF:000014">
    <property type="entry name" value="Probable dual-specificity RNA methyltransferase RlmN"/>
    <property type="match status" value="1"/>
</dbReference>
<dbReference type="Pfam" id="PF04055">
    <property type="entry name" value="Radical_SAM"/>
    <property type="match status" value="1"/>
</dbReference>
<keyword evidence="13 14" id="KW-1015">Disulfide bond</keyword>
<sequence length="339" mass="38066">MDREALLAWLESQGERPFRADQMLKWLYLRLADDFDQMTDLSKDFRILLARHFTIGRLAVDQVRTAVDGTRKFLFRLADGQTIESVLMPERSHDTLCVSSQVGCALGCRFCLTGQGGLVRNLTPAEIIGQVWEVRKQMADPARLTNLVFMGMGEPLANYDALVQAITVLTDSDWGMKFASRRVTVSTAGIVPRILDLGRDTRVNLAVSLNEVDDTARSRLMPVNRTYPLAQLLDACRHYPLPKGRKITFEYILFNNLNDTPDHARALARLLGPLKAKINLIPFNPHPGSPFERPSEARIQAFQSLLIDKHFTSVVRYSKGLDIMAACGQLRVAAREQAV</sequence>
<feature type="binding site" evidence="14">
    <location>
        <position position="111"/>
    </location>
    <ligand>
        <name>[4Fe-4S] cluster</name>
        <dbReference type="ChEBI" id="CHEBI:49883"/>
        <note>4Fe-4S-S-AdoMet</note>
    </ligand>
</feature>
<evidence type="ECO:0000256" key="4">
    <source>
        <dbReference type="ARBA" id="ARBA00022490"/>
    </source>
</evidence>
<evidence type="ECO:0000313" key="17">
    <source>
        <dbReference type="Proteomes" id="UP001165427"/>
    </source>
</evidence>
<dbReference type="Gene3D" id="3.20.20.70">
    <property type="entry name" value="Aldolase class I"/>
    <property type="match status" value="1"/>
</dbReference>
<dbReference type="InterPro" id="IPR027492">
    <property type="entry name" value="RNA_MTrfase_RlmN"/>
</dbReference>
<dbReference type="GO" id="GO:0000049">
    <property type="term" value="F:tRNA binding"/>
    <property type="evidence" value="ECO:0007669"/>
    <property type="project" value="UniProtKB-UniRule"/>
</dbReference>
<feature type="binding site" evidence="14">
    <location>
        <begin position="153"/>
        <end position="154"/>
    </location>
    <ligand>
        <name>S-adenosyl-L-methionine</name>
        <dbReference type="ChEBI" id="CHEBI:59789"/>
    </ligand>
</feature>
<dbReference type="InterPro" id="IPR013785">
    <property type="entry name" value="Aldolase_TIM"/>
</dbReference>
<dbReference type="Pfam" id="PF21016">
    <property type="entry name" value="RlmN_N"/>
    <property type="match status" value="1"/>
</dbReference>
<dbReference type="GO" id="GO:0070475">
    <property type="term" value="P:rRNA base methylation"/>
    <property type="evidence" value="ECO:0007669"/>
    <property type="project" value="UniProtKB-UniRule"/>
</dbReference>
<evidence type="ECO:0000256" key="13">
    <source>
        <dbReference type="ARBA" id="ARBA00023157"/>
    </source>
</evidence>
<evidence type="ECO:0000256" key="7">
    <source>
        <dbReference type="ARBA" id="ARBA00022679"/>
    </source>
</evidence>
<dbReference type="InterPro" id="IPR004383">
    <property type="entry name" value="rRNA_lsu_MTrfase_RlmN/Cfr"/>
</dbReference>
<feature type="active site" description="S-methylcysteine intermediate" evidence="14">
    <location>
        <position position="327"/>
    </location>
</feature>
<dbReference type="PANTHER" id="PTHR30544:SF5">
    <property type="entry name" value="RADICAL SAM CORE DOMAIN-CONTAINING PROTEIN"/>
    <property type="match status" value="1"/>
</dbReference>
<dbReference type="PIRSF" id="PIRSF006004">
    <property type="entry name" value="CHP00048"/>
    <property type="match status" value="1"/>
</dbReference>
<evidence type="ECO:0000259" key="15">
    <source>
        <dbReference type="PROSITE" id="PS51918"/>
    </source>
</evidence>
<evidence type="ECO:0000256" key="5">
    <source>
        <dbReference type="ARBA" id="ARBA00022552"/>
    </source>
</evidence>
<dbReference type="HAMAP" id="MF_01849">
    <property type="entry name" value="RNA_methyltr_RlmN"/>
    <property type="match status" value="1"/>
</dbReference>
<feature type="domain" description="Radical SAM core" evidence="15">
    <location>
        <begin position="90"/>
        <end position="322"/>
    </location>
</feature>
<dbReference type="AlphaFoldDB" id="A0AA41QZT3"/>
<keyword evidence="12 14" id="KW-0411">Iron-sulfur</keyword>
<evidence type="ECO:0000256" key="1">
    <source>
        <dbReference type="ARBA" id="ARBA00004496"/>
    </source>
</evidence>
<dbReference type="NCBIfam" id="TIGR00048">
    <property type="entry name" value="rRNA_mod_RlmN"/>
    <property type="match status" value="1"/>
</dbReference>
<protein>
    <recommendedName>
        <fullName evidence="14">Probable dual-specificity RNA methyltransferase RlmN</fullName>
        <ecNumber evidence="14">2.1.1.192</ecNumber>
    </recommendedName>
    <alternativeName>
        <fullName evidence="14">23S rRNA (adenine(2503)-C(2))-methyltransferase</fullName>
    </alternativeName>
    <alternativeName>
        <fullName evidence="14">23S rRNA m2A2503 methyltransferase</fullName>
    </alternativeName>
    <alternativeName>
        <fullName evidence="14">Ribosomal RNA large subunit methyltransferase N</fullName>
    </alternativeName>
    <alternativeName>
        <fullName evidence="14">tRNA (adenine(37)-C(2))-methyltransferase</fullName>
    </alternativeName>
    <alternativeName>
        <fullName evidence="14">tRNA m2A37 methyltransferase</fullName>
    </alternativeName>
</protein>
<comment type="caution">
    <text evidence="16">The sequence shown here is derived from an EMBL/GenBank/DDBJ whole genome shotgun (WGS) entry which is preliminary data.</text>
</comment>
<dbReference type="CDD" id="cd01335">
    <property type="entry name" value="Radical_SAM"/>
    <property type="match status" value="1"/>
</dbReference>
<evidence type="ECO:0000256" key="12">
    <source>
        <dbReference type="ARBA" id="ARBA00023014"/>
    </source>
</evidence>
<dbReference type="InterPro" id="IPR058240">
    <property type="entry name" value="rSAM_sf"/>
</dbReference>
<organism evidence="16 17">
    <name type="scientific">Desulfatitalea alkaliphila</name>
    <dbReference type="NCBI Taxonomy" id="2929485"/>
    <lineage>
        <taxon>Bacteria</taxon>
        <taxon>Pseudomonadati</taxon>
        <taxon>Thermodesulfobacteriota</taxon>
        <taxon>Desulfobacteria</taxon>
        <taxon>Desulfobacterales</taxon>
        <taxon>Desulfosarcinaceae</taxon>
        <taxon>Desulfatitalea</taxon>
    </lineage>
</organism>
<feature type="active site" description="Proton acceptor" evidence="14">
    <location>
        <position position="84"/>
    </location>
</feature>
<dbReference type="SUPFAM" id="SSF102114">
    <property type="entry name" value="Radical SAM enzymes"/>
    <property type="match status" value="1"/>
</dbReference>
<dbReference type="SFLD" id="SFLDG01062">
    <property type="entry name" value="methyltransferase_(Class_A)"/>
    <property type="match status" value="1"/>
</dbReference>
<keyword evidence="9 14" id="KW-0819">tRNA processing</keyword>
<evidence type="ECO:0000256" key="8">
    <source>
        <dbReference type="ARBA" id="ARBA00022691"/>
    </source>
</evidence>
<dbReference type="Proteomes" id="UP001165427">
    <property type="component" value="Unassembled WGS sequence"/>
</dbReference>
<dbReference type="Gene3D" id="1.10.150.530">
    <property type="match status" value="1"/>
</dbReference>
<comment type="caution">
    <text evidence="14">Lacks conserved residue(s) required for the propagation of feature annotation.</text>
</comment>
<keyword evidence="11 14" id="KW-0408">Iron</keyword>
<dbReference type="EMBL" id="JALJRB010000002">
    <property type="protein sequence ID" value="MCJ8499447.1"/>
    <property type="molecule type" value="Genomic_DNA"/>
</dbReference>
<evidence type="ECO:0000256" key="2">
    <source>
        <dbReference type="ARBA" id="ARBA00007544"/>
    </source>
</evidence>
<dbReference type="GO" id="GO:0030488">
    <property type="term" value="P:tRNA methylation"/>
    <property type="evidence" value="ECO:0007669"/>
    <property type="project" value="UniProtKB-UniRule"/>
</dbReference>
<dbReference type="InterPro" id="IPR048641">
    <property type="entry name" value="RlmN_N"/>
</dbReference>
<keyword evidence="10 14" id="KW-0479">Metal-binding</keyword>
<name>A0AA41QZT3_9BACT</name>
<evidence type="ECO:0000256" key="10">
    <source>
        <dbReference type="ARBA" id="ARBA00022723"/>
    </source>
</evidence>
<evidence type="ECO:0000256" key="9">
    <source>
        <dbReference type="ARBA" id="ARBA00022694"/>
    </source>
</evidence>
<comment type="similarity">
    <text evidence="2 14">Belongs to the radical SAM superfamily. RlmN family.</text>
</comment>
<dbReference type="GO" id="GO:0002935">
    <property type="term" value="F:tRNA (adenine(37)-C2)-methyltransferase activity"/>
    <property type="evidence" value="ECO:0007669"/>
    <property type="project" value="UniProtKB-UniRule"/>
</dbReference>
<feature type="binding site" evidence="14">
    <location>
        <position position="284"/>
    </location>
    <ligand>
        <name>S-adenosyl-L-methionine</name>
        <dbReference type="ChEBI" id="CHEBI:59789"/>
    </ligand>
</feature>
<dbReference type="GO" id="GO:0046872">
    <property type="term" value="F:metal ion binding"/>
    <property type="evidence" value="ECO:0007669"/>
    <property type="project" value="UniProtKB-KW"/>
</dbReference>
<keyword evidence="7 14" id="KW-0808">Transferase</keyword>
<evidence type="ECO:0000256" key="6">
    <source>
        <dbReference type="ARBA" id="ARBA00022603"/>
    </source>
</evidence>
<comment type="catalytic activity">
    <reaction evidence="14">
        <text>adenosine(2503) in 23S rRNA + 2 reduced [2Fe-2S]-[ferredoxin] + 2 S-adenosyl-L-methionine = 2-methyladenosine(2503) in 23S rRNA + 5'-deoxyadenosine + L-methionine + 2 oxidized [2Fe-2S]-[ferredoxin] + S-adenosyl-L-homocysteine</text>
        <dbReference type="Rhea" id="RHEA:42916"/>
        <dbReference type="Rhea" id="RHEA-COMP:10000"/>
        <dbReference type="Rhea" id="RHEA-COMP:10001"/>
        <dbReference type="Rhea" id="RHEA-COMP:10152"/>
        <dbReference type="Rhea" id="RHEA-COMP:10282"/>
        <dbReference type="ChEBI" id="CHEBI:17319"/>
        <dbReference type="ChEBI" id="CHEBI:33737"/>
        <dbReference type="ChEBI" id="CHEBI:33738"/>
        <dbReference type="ChEBI" id="CHEBI:57844"/>
        <dbReference type="ChEBI" id="CHEBI:57856"/>
        <dbReference type="ChEBI" id="CHEBI:59789"/>
        <dbReference type="ChEBI" id="CHEBI:74411"/>
        <dbReference type="ChEBI" id="CHEBI:74497"/>
        <dbReference type="EC" id="2.1.1.192"/>
    </reaction>
</comment>
<accession>A0AA41QZT3</accession>
<keyword evidence="3 14" id="KW-0004">4Fe-4S</keyword>
<dbReference type="GO" id="GO:0005737">
    <property type="term" value="C:cytoplasm"/>
    <property type="evidence" value="ECO:0007669"/>
    <property type="project" value="UniProtKB-SubCell"/>
</dbReference>
<evidence type="ECO:0000313" key="16">
    <source>
        <dbReference type="EMBL" id="MCJ8499447.1"/>
    </source>
</evidence>
<keyword evidence="5 14" id="KW-0698">rRNA processing</keyword>
<keyword evidence="17" id="KW-1185">Reference proteome</keyword>
<dbReference type="EC" id="2.1.1.192" evidence="14"/>
<keyword evidence="6 14" id="KW-0489">Methyltransferase</keyword>
<keyword evidence="8 14" id="KW-0949">S-adenosyl-L-methionine</keyword>